<accession>D8JR62</accession>
<evidence type="ECO:0000256" key="9">
    <source>
        <dbReference type="ARBA" id="ARBA00023887"/>
    </source>
</evidence>
<dbReference type="eggNOG" id="COG1573">
    <property type="taxonomic scope" value="Bacteria"/>
</dbReference>
<dbReference type="RefSeq" id="WP_013216206.1">
    <property type="nucleotide sequence ID" value="NC_014313.1"/>
</dbReference>
<dbReference type="CDD" id="cd10031">
    <property type="entry name" value="UDG-F5_TTUDGB_like"/>
    <property type="match status" value="1"/>
</dbReference>
<keyword evidence="12" id="KW-1185">Reference proteome</keyword>
<organism evidence="11 12">
    <name type="scientific">Hyphomicrobium denitrificans (strain ATCC 51888 / DSM 1869 / NCIMB 11706 / TK 0415)</name>
    <dbReference type="NCBI Taxonomy" id="582899"/>
    <lineage>
        <taxon>Bacteria</taxon>
        <taxon>Pseudomonadati</taxon>
        <taxon>Pseudomonadota</taxon>
        <taxon>Alphaproteobacteria</taxon>
        <taxon>Hyphomicrobiales</taxon>
        <taxon>Hyphomicrobiaceae</taxon>
        <taxon>Hyphomicrobium</taxon>
    </lineage>
</organism>
<dbReference type="InterPro" id="IPR044147">
    <property type="entry name" value="UdgB-like"/>
</dbReference>
<dbReference type="Gene3D" id="3.40.470.10">
    <property type="entry name" value="Uracil-DNA glycosylase-like domain"/>
    <property type="match status" value="1"/>
</dbReference>
<evidence type="ECO:0000313" key="11">
    <source>
        <dbReference type="EMBL" id="ADJ24047.1"/>
    </source>
</evidence>
<dbReference type="GO" id="GO:0004844">
    <property type="term" value="F:uracil DNA N-glycosylase activity"/>
    <property type="evidence" value="ECO:0007669"/>
    <property type="project" value="InterPro"/>
</dbReference>
<dbReference type="HOGENOM" id="CLU_083279_0_0_5"/>
<evidence type="ECO:0000256" key="3">
    <source>
        <dbReference type="ARBA" id="ARBA00022763"/>
    </source>
</evidence>
<dbReference type="GO" id="GO:0006284">
    <property type="term" value="P:base-excision repair"/>
    <property type="evidence" value="ECO:0007669"/>
    <property type="project" value="InterPro"/>
</dbReference>
<dbReference type="PANTHER" id="PTHR33693:SF3">
    <property type="entry name" value="TYPE-5 URACIL-DNA GLYCOSYLASE"/>
    <property type="match status" value="1"/>
</dbReference>
<dbReference type="GO" id="GO:0051539">
    <property type="term" value="F:4 iron, 4 sulfur cluster binding"/>
    <property type="evidence" value="ECO:0007669"/>
    <property type="project" value="UniProtKB-KW"/>
</dbReference>
<evidence type="ECO:0000256" key="8">
    <source>
        <dbReference type="ARBA" id="ARBA00023779"/>
    </source>
</evidence>
<dbReference type="Proteomes" id="UP000002033">
    <property type="component" value="Chromosome"/>
</dbReference>
<keyword evidence="5" id="KW-0408">Iron</keyword>
<keyword evidence="2" id="KW-0479">Metal-binding</keyword>
<name>D8JR62_HYPDA</name>
<dbReference type="KEGG" id="hdn:Hden_2249"/>
<dbReference type="Pfam" id="PF03167">
    <property type="entry name" value="UDG"/>
    <property type="match status" value="1"/>
</dbReference>
<dbReference type="PANTHER" id="PTHR33693">
    <property type="entry name" value="TYPE-5 URACIL-DNA GLYCOSYLASE"/>
    <property type="match status" value="1"/>
</dbReference>
<dbReference type="InterPro" id="IPR051536">
    <property type="entry name" value="UDG_Type-4/5"/>
</dbReference>
<feature type="domain" description="Uracil-DNA glycosylase-like" evidence="10">
    <location>
        <begin position="44"/>
        <end position="211"/>
    </location>
</feature>
<evidence type="ECO:0000256" key="5">
    <source>
        <dbReference type="ARBA" id="ARBA00023004"/>
    </source>
</evidence>
<dbReference type="GO" id="GO:0046872">
    <property type="term" value="F:metal ion binding"/>
    <property type="evidence" value="ECO:0007669"/>
    <property type="project" value="UniProtKB-KW"/>
</dbReference>
<keyword evidence="4" id="KW-0378">Hydrolase</keyword>
<dbReference type="STRING" id="582899.Hden_2249"/>
<evidence type="ECO:0000256" key="1">
    <source>
        <dbReference type="ARBA" id="ARBA00022485"/>
    </source>
</evidence>
<keyword evidence="7" id="KW-0234">DNA repair</keyword>
<dbReference type="EMBL" id="CP002083">
    <property type="protein sequence ID" value="ADJ24047.1"/>
    <property type="molecule type" value="Genomic_DNA"/>
</dbReference>
<evidence type="ECO:0000259" key="10">
    <source>
        <dbReference type="SMART" id="SM00986"/>
    </source>
</evidence>
<comment type="similarity">
    <text evidence="8">Belongs to the uracil-DNA glycosylase (UDG) superfamily. Type 5 (UDGb) family.</text>
</comment>
<dbReference type="AlphaFoldDB" id="D8JR62"/>
<evidence type="ECO:0000256" key="4">
    <source>
        <dbReference type="ARBA" id="ARBA00022801"/>
    </source>
</evidence>
<keyword evidence="3" id="KW-0227">DNA damage</keyword>
<sequence>MAGVLTADGVGPEAPVKCGRCPRLVAYRRDNEAKEPSWFNGAVPSFGDPKARLLIVGLAPGRNGANRTGRPFTGDYAGDLLYATLLAYGFARGNYQARSDDGLKLVDCMITNAVRCVPPENKPEPKEIATCRPFFQSRLGHLPRMEIMLALGRIAHDQVLTTLGKRKALFPFAHGARHEIEPGRVLFDSFHCSRYNTNTGRLTPAMFEAVFEDIRRALD</sequence>
<proteinExistence type="inferred from homology"/>
<evidence type="ECO:0000313" key="12">
    <source>
        <dbReference type="Proteomes" id="UP000002033"/>
    </source>
</evidence>
<dbReference type="SMART" id="SM00987">
    <property type="entry name" value="UreE_C"/>
    <property type="match status" value="1"/>
</dbReference>
<dbReference type="OrthoDB" id="9787663at2"/>
<dbReference type="SMART" id="SM00986">
    <property type="entry name" value="UDG"/>
    <property type="match status" value="1"/>
</dbReference>
<protein>
    <recommendedName>
        <fullName evidence="9">Type-5 uracil-DNA glycosylase</fullName>
    </recommendedName>
</protein>
<dbReference type="SUPFAM" id="SSF52141">
    <property type="entry name" value="Uracil-DNA glycosylase-like"/>
    <property type="match status" value="1"/>
</dbReference>
<evidence type="ECO:0000256" key="7">
    <source>
        <dbReference type="ARBA" id="ARBA00023204"/>
    </source>
</evidence>
<keyword evidence="1" id="KW-0004">4Fe-4S</keyword>
<dbReference type="InterPro" id="IPR036895">
    <property type="entry name" value="Uracil-DNA_glycosylase-like_sf"/>
</dbReference>
<keyword evidence="6" id="KW-0411">Iron-sulfur</keyword>
<evidence type="ECO:0000256" key="6">
    <source>
        <dbReference type="ARBA" id="ARBA00023014"/>
    </source>
</evidence>
<dbReference type="GO" id="GO:0033958">
    <property type="term" value="F:DNA-deoxyinosine glycosylase activity"/>
    <property type="evidence" value="ECO:0007669"/>
    <property type="project" value="InterPro"/>
</dbReference>
<dbReference type="InterPro" id="IPR005122">
    <property type="entry name" value="Uracil-DNA_glycosylase-like"/>
</dbReference>
<gene>
    <name evidence="11" type="ordered locus">Hden_2249</name>
</gene>
<evidence type="ECO:0000256" key="2">
    <source>
        <dbReference type="ARBA" id="ARBA00022723"/>
    </source>
</evidence>
<reference evidence="12" key="1">
    <citation type="journal article" date="2011" name="J. Bacteriol.">
        <title>Genome sequences of eight morphologically diverse alphaproteobacteria.</title>
        <authorList>
            <consortium name="US DOE Joint Genome Institute"/>
            <person name="Brown P.J."/>
            <person name="Kysela D.T."/>
            <person name="Buechlein A."/>
            <person name="Hemmerich C."/>
            <person name="Brun Y.V."/>
        </authorList>
    </citation>
    <scope>NUCLEOTIDE SEQUENCE [LARGE SCALE GENOMIC DNA]</scope>
    <source>
        <strain evidence="12">ATCC 51888 / DSM 1869 / NCIB 11706 / TK 0415</strain>
    </source>
</reference>